<reference evidence="1" key="1">
    <citation type="journal article" date="2021" name="PeerJ">
        <title>Extensive microbial diversity within the chicken gut microbiome revealed by metagenomics and culture.</title>
        <authorList>
            <person name="Gilroy R."/>
            <person name="Ravi A."/>
            <person name="Getino M."/>
            <person name="Pursley I."/>
            <person name="Horton D.L."/>
            <person name="Alikhan N.F."/>
            <person name="Baker D."/>
            <person name="Gharbi K."/>
            <person name="Hall N."/>
            <person name="Watson M."/>
            <person name="Adriaenssens E.M."/>
            <person name="Foster-Nyarko E."/>
            <person name="Jarju S."/>
            <person name="Secka A."/>
            <person name="Antonio M."/>
            <person name="Oren A."/>
            <person name="Chaudhuri R.R."/>
            <person name="La Ragione R."/>
            <person name="Hildebrand F."/>
            <person name="Pallen M.J."/>
        </authorList>
    </citation>
    <scope>NUCLEOTIDE SEQUENCE</scope>
    <source>
        <strain evidence="1">1277</strain>
    </source>
</reference>
<organism evidence="1 2">
    <name type="scientific">Romboutsia timonensis</name>
    <dbReference type="NCBI Taxonomy" id="1776391"/>
    <lineage>
        <taxon>Bacteria</taxon>
        <taxon>Bacillati</taxon>
        <taxon>Bacillota</taxon>
        <taxon>Clostridia</taxon>
        <taxon>Peptostreptococcales</taxon>
        <taxon>Peptostreptococcaceae</taxon>
        <taxon>Romboutsia</taxon>
    </lineage>
</organism>
<name>A0A921MYF4_9FIRM</name>
<accession>A0A921MYF4</accession>
<dbReference type="Proteomes" id="UP000776700">
    <property type="component" value="Unassembled WGS sequence"/>
</dbReference>
<proteinExistence type="predicted"/>
<comment type="caution">
    <text evidence="1">The sequence shown here is derived from an EMBL/GenBank/DDBJ whole genome shotgun (WGS) entry which is preliminary data.</text>
</comment>
<dbReference type="EMBL" id="DYUB01000016">
    <property type="protein sequence ID" value="HJG95567.1"/>
    <property type="molecule type" value="Genomic_DNA"/>
</dbReference>
<dbReference type="AlphaFoldDB" id="A0A921MYF4"/>
<evidence type="ECO:0000313" key="1">
    <source>
        <dbReference type="EMBL" id="HJG95567.1"/>
    </source>
</evidence>
<sequence length="110" mass="12311">MIINIWKKQDLGVAKELPIEVLSTIETTIEILDENYGIERTAEDLGGYVAVVDKAGIKDLKQHQLKGITPEYIDDIEGVDYISALFLCGSDFSVVVICKKELKNIVERID</sequence>
<evidence type="ECO:0000313" key="2">
    <source>
        <dbReference type="Proteomes" id="UP000776700"/>
    </source>
</evidence>
<reference evidence="1" key="2">
    <citation type="submission" date="2021-09" db="EMBL/GenBank/DDBJ databases">
        <authorList>
            <person name="Gilroy R."/>
        </authorList>
    </citation>
    <scope>NUCLEOTIDE SEQUENCE</scope>
    <source>
        <strain evidence="1">1277</strain>
    </source>
</reference>
<gene>
    <name evidence="1" type="ORF">K8V90_00505</name>
</gene>
<protein>
    <submittedName>
        <fullName evidence="1">Uncharacterized protein</fullName>
    </submittedName>
</protein>